<accession>A0A246J8N0</accession>
<protein>
    <submittedName>
        <fullName evidence="1">Uncharacterized protein</fullName>
    </submittedName>
</protein>
<comment type="caution">
    <text evidence="1">The sequence shown here is derived from an EMBL/GenBank/DDBJ whole genome shotgun (WGS) entry which is preliminary data.</text>
</comment>
<evidence type="ECO:0000313" key="2">
    <source>
        <dbReference type="Proteomes" id="UP000197468"/>
    </source>
</evidence>
<reference evidence="1 2" key="1">
    <citation type="journal article" date="2008" name="Int. J. Syst. Evol. Microbiol.">
        <title>Description of Roseateles aquatilis sp. nov. and Roseateles terrae sp. nov., in the class Betaproteobacteria, and emended description of the genus Roseateles.</title>
        <authorList>
            <person name="Gomila M."/>
            <person name="Bowien B."/>
            <person name="Falsen E."/>
            <person name="Moore E.R."/>
            <person name="Lalucat J."/>
        </authorList>
    </citation>
    <scope>NUCLEOTIDE SEQUENCE [LARGE SCALE GENOMIC DNA]</scope>
    <source>
        <strain evidence="1 2">CCUG 48205</strain>
    </source>
</reference>
<evidence type="ECO:0000313" key="1">
    <source>
        <dbReference type="EMBL" id="OWQ88931.1"/>
    </source>
</evidence>
<dbReference type="RefSeq" id="WP_088385818.1">
    <property type="nucleotide sequence ID" value="NZ_NIOF01000006.1"/>
</dbReference>
<name>A0A246J8N0_9BURK</name>
<organism evidence="1 2">
    <name type="scientific">Roseateles aquatilis</name>
    <dbReference type="NCBI Taxonomy" id="431061"/>
    <lineage>
        <taxon>Bacteria</taxon>
        <taxon>Pseudomonadati</taxon>
        <taxon>Pseudomonadota</taxon>
        <taxon>Betaproteobacteria</taxon>
        <taxon>Burkholderiales</taxon>
        <taxon>Sphaerotilaceae</taxon>
        <taxon>Roseateles</taxon>
    </lineage>
</organism>
<gene>
    <name evidence="1" type="ORF">CDN99_15795</name>
</gene>
<dbReference type="EMBL" id="NIOF01000006">
    <property type="protein sequence ID" value="OWQ88931.1"/>
    <property type="molecule type" value="Genomic_DNA"/>
</dbReference>
<dbReference type="Proteomes" id="UP000197468">
    <property type="component" value="Unassembled WGS sequence"/>
</dbReference>
<sequence length="125" mass="13568">MMTDAPAERPSVLLPEDIAAKLNDLDEMVVLLRKAVPADKTWGRQLTAQLRNADGCVEVLRLTLLLHKPVPEVAAASSQVRMVIAAIDASAAGGRADLTTRLALVHMHRLAKTVDRHFQSLAERG</sequence>
<dbReference type="AlphaFoldDB" id="A0A246J8N0"/>
<dbReference type="OrthoDB" id="8911994at2"/>
<keyword evidence="2" id="KW-1185">Reference proteome</keyword>
<proteinExistence type="predicted"/>